<dbReference type="PATRIC" id="fig|1121353.3.peg.1263"/>
<dbReference type="EMBL" id="CP004354">
    <property type="protein sequence ID" value="AGG66681.1"/>
    <property type="molecule type" value="Genomic_DNA"/>
</dbReference>
<dbReference type="Gene3D" id="3.40.50.720">
    <property type="entry name" value="NAD(P)-binding Rossmann-like Domain"/>
    <property type="match status" value="1"/>
</dbReference>
<evidence type="ECO:0000313" key="2">
    <source>
        <dbReference type="EMBL" id="AGG66681.1"/>
    </source>
</evidence>
<proteinExistence type="predicted"/>
<name>M1TQS2_9CORY</name>
<evidence type="ECO:0000313" key="3">
    <source>
        <dbReference type="Proteomes" id="UP000011760"/>
    </source>
</evidence>
<dbReference type="Proteomes" id="UP000011760">
    <property type="component" value="Chromosome"/>
</dbReference>
<dbReference type="RefSeq" id="WP_015651112.1">
    <property type="nucleotide sequence ID" value="NC_020506.1"/>
</dbReference>
<gene>
    <name evidence="2" type="ORF">H924_06185</name>
</gene>
<dbReference type="OrthoDB" id="4248066at2"/>
<dbReference type="eggNOG" id="COG0702">
    <property type="taxonomic scope" value="Bacteria"/>
</dbReference>
<dbReference type="Pfam" id="PF13460">
    <property type="entry name" value="NAD_binding_10"/>
    <property type="match status" value="1"/>
</dbReference>
<keyword evidence="3" id="KW-1185">Reference proteome</keyword>
<dbReference type="InterPro" id="IPR016040">
    <property type="entry name" value="NAD(P)-bd_dom"/>
</dbReference>
<dbReference type="STRING" id="1121353.H924_06185"/>
<reference evidence="2 3" key="1">
    <citation type="submission" date="2013-02" db="EMBL/GenBank/DDBJ databases">
        <title>The complete genome sequence of Corynebacterium callunae DSM 20147.</title>
        <authorList>
            <person name="Ruckert C."/>
            <person name="Albersmeier A."/>
            <person name="Kalinowski J."/>
        </authorList>
    </citation>
    <scope>NUCLEOTIDE SEQUENCE [LARGE SCALE GENOMIC DNA]</scope>
    <source>
        <strain evidence="2 3">DSM 20147</strain>
    </source>
</reference>
<protein>
    <submittedName>
        <fullName evidence="2">Putative nucleoside-diphosphate-sugar epimerase</fullName>
    </submittedName>
</protein>
<accession>M1TQS2</accession>
<dbReference type="KEGG" id="ccn:H924_06185"/>
<feature type="domain" description="NAD(P)-binding" evidence="1">
    <location>
        <begin position="8"/>
        <end position="193"/>
    </location>
</feature>
<dbReference type="AlphaFoldDB" id="M1TQS2"/>
<sequence length="216" mass="22968">MSKIMIIGGHGKVALRLAPLLVANGHKVTSIFRNPDHRAEVADTGATPEIHDIAALSTAEMAQLMQGFDAIVWSAGAGGGAAENTYAIDRDASMRSMDAAKDAGVQRYVMMSYLRPRAGHGVAKDQGFYPYIESKRIADDYLRESSLDYTIVAGDILTLDEPTGKIDRVLIPAETTYVPRADVAATIAAVLEDDSTIGTTLDICGGETPIAEAIKS</sequence>
<evidence type="ECO:0000259" key="1">
    <source>
        <dbReference type="Pfam" id="PF13460"/>
    </source>
</evidence>
<dbReference type="PANTHER" id="PTHR15020">
    <property type="entry name" value="FLAVIN REDUCTASE-RELATED"/>
    <property type="match status" value="1"/>
</dbReference>
<dbReference type="PANTHER" id="PTHR15020:SF50">
    <property type="entry name" value="UPF0659 PROTEIN YMR090W"/>
    <property type="match status" value="1"/>
</dbReference>
<dbReference type="SUPFAM" id="SSF51735">
    <property type="entry name" value="NAD(P)-binding Rossmann-fold domains"/>
    <property type="match status" value="1"/>
</dbReference>
<dbReference type="InterPro" id="IPR036291">
    <property type="entry name" value="NAD(P)-bd_dom_sf"/>
</dbReference>
<dbReference type="HOGENOM" id="CLU_025711_1_1_11"/>
<organism evidence="2 3">
    <name type="scientific">Corynebacterium callunae DSM 20147</name>
    <dbReference type="NCBI Taxonomy" id="1121353"/>
    <lineage>
        <taxon>Bacteria</taxon>
        <taxon>Bacillati</taxon>
        <taxon>Actinomycetota</taxon>
        <taxon>Actinomycetes</taxon>
        <taxon>Mycobacteriales</taxon>
        <taxon>Corynebacteriaceae</taxon>
        <taxon>Corynebacterium</taxon>
    </lineage>
</organism>